<dbReference type="CDD" id="cd01834">
    <property type="entry name" value="SGNH_hydrolase_like_2"/>
    <property type="match status" value="1"/>
</dbReference>
<accession>A0A7X2V3F4</accession>
<dbReference type="InterPro" id="IPR008265">
    <property type="entry name" value="Lipase_GDSL_AS"/>
</dbReference>
<dbReference type="InterPro" id="IPR036514">
    <property type="entry name" value="SGNH_hydro_sf"/>
</dbReference>
<evidence type="ECO:0000259" key="1">
    <source>
        <dbReference type="Pfam" id="PF13472"/>
    </source>
</evidence>
<dbReference type="OrthoDB" id="9794725at2"/>
<dbReference type="RefSeq" id="WP_155110511.1">
    <property type="nucleotide sequence ID" value="NZ_WMIB01000001.1"/>
</dbReference>
<keyword evidence="2" id="KW-0378">Hydrolase</keyword>
<dbReference type="SUPFAM" id="SSF52266">
    <property type="entry name" value="SGNH hydrolase"/>
    <property type="match status" value="1"/>
</dbReference>
<dbReference type="PROSITE" id="PS01098">
    <property type="entry name" value="LIPASE_GDSL_SER"/>
    <property type="match status" value="1"/>
</dbReference>
<dbReference type="Gene3D" id="3.40.50.1110">
    <property type="entry name" value="SGNH hydrolase"/>
    <property type="match status" value="1"/>
</dbReference>
<sequence>MFLHRGLPKGKILFIGDSITDAGRRKDKEEIGKGYVKLIRDYYVQHELQAFICNKGVSGNRVTDLADRWEKDVIRENPDVVSISIGINDVWRQLDSPGIKQVLPDEFKEVYTHLLLETTEKTSARLILMEPTIIEEDLQSEGNRKLAPYITVIRDLAEKFQAKLIPSHVAFLEDLKQSDRTALTTDGVHLTSRGSRLLADTWMKSAAGM</sequence>
<evidence type="ECO:0000313" key="2">
    <source>
        <dbReference type="EMBL" id="MTH51958.1"/>
    </source>
</evidence>
<dbReference type="Proteomes" id="UP000434639">
    <property type="component" value="Unassembled WGS sequence"/>
</dbReference>
<dbReference type="EMBL" id="WMIB01000001">
    <property type="protein sequence ID" value="MTH51958.1"/>
    <property type="molecule type" value="Genomic_DNA"/>
</dbReference>
<dbReference type="PANTHER" id="PTHR30383">
    <property type="entry name" value="THIOESTERASE 1/PROTEASE 1/LYSOPHOSPHOLIPASE L1"/>
    <property type="match status" value="1"/>
</dbReference>
<dbReference type="PANTHER" id="PTHR30383:SF5">
    <property type="entry name" value="SGNH HYDROLASE-TYPE ESTERASE DOMAIN-CONTAINING PROTEIN"/>
    <property type="match status" value="1"/>
</dbReference>
<gene>
    <name evidence="2" type="ORF">GKZ89_00960</name>
</gene>
<name>A0A7X2V3F4_9BACI</name>
<dbReference type="AlphaFoldDB" id="A0A7X2V3F4"/>
<comment type="caution">
    <text evidence="2">The sequence shown here is derived from an EMBL/GenBank/DDBJ whole genome shotgun (WGS) entry which is preliminary data.</text>
</comment>
<evidence type="ECO:0000313" key="3">
    <source>
        <dbReference type="Proteomes" id="UP000434639"/>
    </source>
</evidence>
<dbReference type="GO" id="GO:0004622">
    <property type="term" value="F:phosphatidylcholine lysophospholipase activity"/>
    <property type="evidence" value="ECO:0007669"/>
    <property type="project" value="TreeGrafter"/>
</dbReference>
<reference evidence="2 3" key="1">
    <citation type="journal article" date="2017" name="Int. J. Syst. Evol. Microbiol.">
        <title>Bacillus mangrovi sp. nov., isolated from a sediment sample from a mangrove forest.</title>
        <authorList>
            <person name="Gupta V."/>
            <person name="Singh P.K."/>
            <person name="Korpole S."/>
            <person name="Tanuku N.R.S."/>
            <person name="Pinnaka A.K."/>
        </authorList>
    </citation>
    <scope>NUCLEOTIDE SEQUENCE [LARGE SCALE GENOMIC DNA]</scope>
    <source>
        <strain evidence="2 3">KCTC 33872</strain>
    </source>
</reference>
<organism evidence="2 3">
    <name type="scientific">Metabacillus mangrovi</name>
    <dbReference type="NCBI Taxonomy" id="1491830"/>
    <lineage>
        <taxon>Bacteria</taxon>
        <taxon>Bacillati</taxon>
        <taxon>Bacillota</taxon>
        <taxon>Bacilli</taxon>
        <taxon>Bacillales</taxon>
        <taxon>Bacillaceae</taxon>
        <taxon>Metabacillus</taxon>
    </lineage>
</organism>
<feature type="domain" description="SGNH hydrolase-type esterase" evidence="1">
    <location>
        <begin position="14"/>
        <end position="197"/>
    </location>
</feature>
<dbReference type="InterPro" id="IPR051532">
    <property type="entry name" value="Ester_Hydrolysis_Enzymes"/>
</dbReference>
<dbReference type="Pfam" id="PF13472">
    <property type="entry name" value="Lipase_GDSL_2"/>
    <property type="match status" value="1"/>
</dbReference>
<proteinExistence type="predicted"/>
<dbReference type="InterPro" id="IPR013830">
    <property type="entry name" value="SGNH_hydro"/>
</dbReference>
<protein>
    <submittedName>
        <fullName evidence="2">Hydrolase</fullName>
    </submittedName>
</protein>
<dbReference type="GO" id="GO:0006629">
    <property type="term" value="P:lipid metabolic process"/>
    <property type="evidence" value="ECO:0007669"/>
    <property type="project" value="InterPro"/>
</dbReference>
<keyword evidence="3" id="KW-1185">Reference proteome</keyword>